<dbReference type="GO" id="GO:0046872">
    <property type="term" value="F:metal ion binding"/>
    <property type="evidence" value="ECO:0007669"/>
    <property type="project" value="InterPro"/>
</dbReference>
<feature type="domain" description="HMA" evidence="1">
    <location>
        <begin position="1"/>
        <end position="65"/>
    </location>
</feature>
<name>A0A0S4XQ15_9BACT</name>
<organism evidence="2">
    <name type="scientific">Sulfurovum sp. enrichment culture clone C5</name>
    <dbReference type="NCBI Taxonomy" id="497650"/>
    <lineage>
        <taxon>Bacteria</taxon>
        <taxon>Pseudomonadati</taxon>
        <taxon>Campylobacterota</taxon>
        <taxon>Epsilonproteobacteria</taxon>
        <taxon>Campylobacterales</taxon>
        <taxon>Sulfurovaceae</taxon>
        <taxon>Sulfurovum</taxon>
        <taxon>environmental samples</taxon>
    </lineage>
</organism>
<reference evidence="2" key="1">
    <citation type="submission" date="2015-11" db="EMBL/GenBank/DDBJ databases">
        <authorList>
            <person name="Zhang Y."/>
            <person name="Guo Z."/>
        </authorList>
    </citation>
    <scope>NUCLEOTIDE SEQUENCE</scope>
    <source>
        <strain evidence="2">BN30871</strain>
    </source>
</reference>
<dbReference type="AlphaFoldDB" id="A0A0S4XQ15"/>
<evidence type="ECO:0000313" key="2">
    <source>
        <dbReference type="EMBL" id="CUV65846.1"/>
    </source>
</evidence>
<dbReference type="InterPro" id="IPR036163">
    <property type="entry name" value="HMA_dom_sf"/>
</dbReference>
<evidence type="ECO:0000259" key="1">
    <source>
        <dbReference type="PROSITE" id="PS50846"/>
    </source>
</evidence>
<dbReference type="EMBL" id="FAXN01000047">
    <property type="protein sequence ID" value="CUV65846.1"/>
    <property type="molecule type" value="Genomic_DNA"/>
</dbReference>
<dbReference type="InterPro" id="IPR006121">
    <property type="entry name" value="HMA_dom"/>
</dbReference>
<dbReference type="Pfam" id="PF00403">
    <property type="entry name" value="HMA"/>
    <property type="match status" value="1"/>
</dbReference>
<dbReference type="Gene3D" id="3.30.70.100">
    <property type="match status" value="1"/>
</dbReference>
<gene>
    <name evidence="2" type="ORF">BN3087_460019</name>
</gene>
<accession>A0A0S4XQ15</accession>
<proteinExistence type="predicted"/>
<dbReference type="PROSITE" id="PS50846">
    <property type="entry name" value="HMA_2"/>
    <property type="match status" value="1"/>
</dbReference>
<dbReference type="SUPFAM" id="SSF55008">
    <property type="entry name" value="HMA, heavy metal-associated domain"/>
    <property type="match status" value="1"/>
</dbReference>
<sequence>MKQTFEVENVKCDGCANTLRKKLLNDFGEIEVNLSVLPRQITLDIKDEDIDKLKETLKSMGYPMSSEKLDTIDNITTKAKSFISCATGKFDK</sequence>
<dbReference type="CDD" id="cd00371">
    <property type="entry name" value="HMA"/>
    <property type="match status" value="1"/>
</dbReference>
<protein>
    <submittedName>
        <fullName evidence="2">Putative heavy metal transport/detoxification protein</fullName>
    </submittedName>
</protein>